<dbReference type="SMART" id="SM01381">
    <property type="entry name" value="7TM_GPCR_Srsx"/>
    <property type="match status" value="1"/>
</dbReference>
<dbReference type="AlphaFoldDB" id="A0A8S3Z123"/>
<evidence type="ECO:0000256" key="6">
    <source>
        <dbReference type="ARBA" id="ARBA00023170"/>
    </source>
</evidence>
<organism evidence="10 11">
    <name type="scientific">Candidula unifasciata</name>
    <dbReference type="NCBI Taxonomy" id="100452"/>
    <lineage>
        <taxon>Eukaryota</taxon>
        <taxon>Metazoa</taxon>
        <taxon>Spiralia</taxon>
        <taxon>Lophotrochozoa</taxon>
        <taxon>Mollusca</taxon>
        <taxon>Gastropoda</taxon>
        <taxon>Heterobranchia</taxon>
        <taxon>Euthyneura</taxon>
        <taxon>Panpulmonata</taxon>
        <taxon>Eupulmonata</taxon>
        <taxon>Stylommatophora</taxon>
        <taxon>Helicina</taxon>
        <taxon>Helicoidea</taxon>
        <taxon>Geomitridae</taxon>
        <taxon>Candidula</taxon>
    </lineage>
</organism>
<sequence>MNYSTFTVYSETWAKGRKLMRRWIDNNNSETSNETGEEPETNYIVNNAQAEFALLILMLGIIPAISIVGIIGNFFSILVLAKQNLKKSSNILLLALAISDTTFLIGFNSVPKFIYTAYGKNSFPYPEVVSQILYILHEMLVLIDYGSGLASLTIPMLITIERLITIFQPLKVSQLITPQRTFIAICVVYIFLYSSFTYIIFWTALSETYDVALNRTVYVITRSALYEQDKSVKVQLEEMWTYFSLRIPAGFTFIGCVIIGVKLKVTSVKRRKLTGRKESGSMTRTTKTLLAVCGVYLPTCLIVLLPFFLPQQASYSITEETSTVISQLLFQITNVTTCLNSSCNFIIYIVFNKNFREAYIALFIKDCRKNSAFKKIND</sequence>
<keyword evidence="5 8" id="KW-0472">Membrane</keyword>
<accession>A0A8S3Z123</accession>
<dbReference type="OrthoDB" id="6276488at2759"/>
<evidence type="ECO:0000256" key="5">
    <source>
        <dbReference type="ARBA" id="ARBA00023136"/>
    </source>
</evidence>
<evidence type="ECO:0000256" key="8">
    <source>
        <dbReference type="SAM" id="Phobius"/>
    </source>
</evidence>
<evidence type="ECO:0000313" key="11">
    <source>
        <dbReference type="Proteomes" id="UP000678393"/>
    </source>
</evidence>
<dbReference type="PRINTS" id="PR00237">
    <property type="entry name" value="GPCRRHODOPSN"/>
</dbReference>
<feature type="transmembrane region" description="Helical" evidence="8">
    <location>
        <begin position="52"/>
        <end position="79"/>
    </location>
</feature>
<dbReference type="PANTHER" id="PTHR24243">
    <property type="entry name" value="G-PROTEIN COUPLED RECEPTOR"/>
    <property type="match status" value="1"/>
</dbReference>
<evidence type="ECO:0000313" key="10">
    <source>
        <dbReference type="EMBL" id="CAG5121695.1"/>
    </source>
</evidence>
<keyword evidence="4" id="KW-0297">G-protein coupled receptor</keyword>
<feature type="transmembrane region" description="Helical" evidence="8">
    <location>
        <begin position="134"/>
        <end position="160"/>
    </location>
</feature>
<dbReference type="Proteomes" id="UP000678393">
    <property type="component" value="Unassembled WGS sequence"/>
</dbReference>
<dbReference type="SUPFAM" id="SSF81321">
    <property type="entry name" value="Family A G protein-coupled receptor-like"/>
    <property type="match status" value="1"/>
</dbReference>
<feature type="transmembrane region" description="Helical" evidence="8">
    <location>
        <begin position="91"/>
        <end position="114"/>
    </location>
</feature>
<dbReference type="Pfam" id="PF00001">
    <property type="entry name" value="7tm_1"/>
    <property type="match status" value="1"/>
</dbReference>
<name>A0A8S3Z123_9EUPU</name>
<feature type="transmembrane region" description="Helical" evidence="8">
    <location>
        <begin position="288"/>
        <end position="308"/>
    </location>
</feature>
<feature type="transmembrane region" description="Helical" evidence="8">
    <location>
        <begin position="247"/>
        <end position="267"/>
    </location>
</feature>
<dbReference type="EMBL" id="CAJHNH020001142">
    <property type="protein sequence ID" value="CAG5121695.1"/>
    <property type="molecule type" value="Genomic_DNA"/>
</dbReference>
<dbReference type="GO" id="GO:0005886">
    <property type="term" value="C:plasma membrane"/>
    <property type="evidence" value="ECO:0007669"/>
    <property type="project" value="TreeGrafter"/>
</dbReference>
<comment type="caution">
    <text evidence="10">The sequence shown here is derived from an EMBL/GenBank/DDBJ whole genome shotgun (WGS) entry which is preliminary data.</text>
</comment>
<evidence type="ECO:0000259" key="9">
    <source>
        <dbReference type="PROSITE" id="PS50262"/>
    </source>
</evidence>
<keyword evidence="3 8" id="KW-1133">Transmembrane helix</keyword>
<evidence type="ECO:0000256" key="7">
    <source>
        <dbReference type="ARBA" id="ARBA00023224"/>
    </source>
</evidence>
<keyword evidence="7" id="KW-0807">Transducer</keyword>
<proteinExistence type="predicted"/>
<dbReference type="PROSITE" id="PS50262">
    <property type="entry name" value="G_PROTEIN_RECEP_F1_2"/>
    <property type="match status" value="1"/>
</dbReference>
<feature type="transmembrane region" description="Helical" evidence="8">
    <location>
        <begin position="328"/>
        <end position="351"/>
    </location>
</feature>
<keyword evidence="11" id="KW-1185">Reference proteome</keyword>
<evidence type="ECO:0000256" key="4">
    <source>
        <dbReference type="ARBA" id="ARBA00023040"/>
    </source>
</evidence>
<dbReference type="PANTHER" id="PTHR24243:SF208">
    <property type="entry name" value="PYROKININ-1 RECEPTOR"/>
    <property type="match status" value="1"/>
</dbReference>
<protein>
    <recommendedName>
        <fullName evidence="9">G-protein coupled receptors family 1 profile domain-containing protein</fullName>
    </recommendedName>
</protein>
<evidence type="ECO:0000256" key="1">
    <source>
        <dbReference type="ARBA" id="ARBA00004141"/>
    </source>
</evidence>
<keyword evidence="2 8" id="KW-0812">Transmembrane</keyword>
<dbReference type="Gene3D" id="1.20.1070.10">
    <property type="entry name" value="Rhodopsin 7-helix transmembrane proteins"/>
    <property type="match status" value="1"/>
</dbReference>
<comment type="subcellular location">
    <subcellularLocation>
        <location evidence="1">Membrane</location>
        <topology evidence="1">Multi-pass membrane protein</topology>
    </subcellularLocation>
</comment>
<feature type="domain" description="G-protein coupled receptors family 1 profile" evidence="9">
    <location>
        <begin position="72"/>
        <end position="348"/>
    </location>
</feature>
<dbReference type="InterPro" id="IPR000276">
    <property type="entry name" value="GPCR_Rhodpsn"/>
</dbReference>
<dbReference type="GO" id="GO:0004930">
    <property type="term" value="F:G protein-coupled receptor activity"/>
    <property type="evidence" value="ECO:0007669"/>
    <property type="project" value="UniProtKB-KW"/>
</dbReference>
<feature type="transmembrane region" description="Helical" evidence="8">
    <location>
        <begin position="181"/>
        <end position="205"/>
    </location>
</feature>
<evidence type="ECO:0000256" key="2">
    <source>
        <dbReference type="ARBA" id="ARBA00022692"/>
    </source>
</evidence>
<keyword evidence="6" id="KW-0675">Receptor</keyword>
<evidence type="ECO:0000256" key="3">
    <source>
        <dbReference type="ARBA" id="ARBA00022989"/>
    </source>
</evidence>
<dbReference type="InterPro" id="IPR017452">
    <property type="entry name" value="GPCR_Rhodpsn_7TM"/>
</dbReference>
<gene>
    <name evidence="10" type="ORF">CUNI_LOCUS7253</name>
</gene>
<reference evidence="10" key="1">
    <citation type="submission" date="2021-04" db="EMBL/GenBank/DDBJ databases">
        <authorList>
            <consortium name="Molecular Ecology Group"/>
        </authorList>
    </citation>
    <scope>NUCLEOTIDE SEQUENCE</scope>
</reference>